<evidence type="ECO:0000313" key="18">
    <source>
        <dbReference type="EMBL" id="ESO07441.1"/>
    </source>
</evidence>
<reference evidence="19" key="3">
    <citation type="submission" date="2015-06" db="UniProtKB">
        <authorList>
            <consortium name="EnsemblMetazoa"/>
        </authorList>
    </citation>
    <scope>IDENTIFICATION</scope>
</reference>
<protein>
    <recommendedName>
        <fullName evidence="5">NADH dehydrogenase [ubiquinone] 1 beta subcomplex subunit 5, mitochondrial</fullName>
    </recommendedName>
    <alternativeName>
        <fullName evidence="16">Complex I-SGDH</fullName>
    </alternativeName>
    <alternativeName>
        <fullName evidence="15">NADH-ubiquinone oxidoreductase SGDH subunit</fullName>
    </alternativeName>
</protein>
<dbReference type="PANTHER" id="PTHR13178:SF0">
    <property type="entry name" value="NADH DEHYDROGENASE [UBIQUINONE] 1 BETA SUBCOMPLEX SUBUNIT 5, MITOCHONDRIAL"/>
    <property type="match status" value="1"/>
</dbReference>
<dbReference type="AlphaFoldDB" id="T1FKN3"/>
<evidence type="ECO:0000256" key="9">
    <source>
        <dbReference type="ARBA" id="ARBA00022792"/>
    </source>
</evidence>
<dbReference type="GeneID" id="20209382"/>
<dbReference type="Pfam" id="PF09781">
    <property type="entry name" value="NDUF_B5"/>
    <property type="match status" value="1"/>
</dbReference>
<keyword evidence="12 17" id="KW-1133">Transmembrane helix</keyword>
<organism evidence="19 20">
    <name type="scientific">Helobdella robusta</name>
    <name type="common">Californian leech</name>
    <dbReference type="NCBI Taxonomy" id="6412"/>
    <lineage>
        <taxon>Eukaryota</taxon>
        <taxon>Metazoa</taxon>
        <taxon>Spiralia</taxon>
        <taxon>Lophotrochozoa</taxon>
        <taxon>Annelida</taxon>
        <taxon>Clitellata</taxon>
        <taxon>Hirudinea</taxon>
        <taxon>Rhynchobdellida</taxon>
        <taxon>Glossiphoniidae</taxon>
        <taxon>Helobdella</taxon>
    </lineage>
</organism>
<keyword evidence="20" id="KW-1185">Reference proteome</keyword>
<evidence type="ECO:0000256" key="11">
    <source>
        <dbReference type="ARBA" id="ARBA00022982"/>
    </source>
</evidence>
<evidence type="ECO:0000256" key="13">
    <source>
        <dbReference type="ARBA" id="ARBA00023128"/>
    </source>
</evidence>
<dbReference type="STRING" id="6412.T1FKN3"/>
<evidence type="ECO:0000256" key="4">
    <source>
        <dbReference type="ARBA" id="ARBA00011533"/>
    </source>
</evidence>
<evidence type="ECO:0000256" key="16">
    <source>
        <dbReference type="ARBA" id="ARBA00032550"/>
    </source>
</evidence>
<keyword evidence="6" id="KW-0813">Transport</keyword>
<dbReference type="Proteomes" id="UP000015101">
    <property type="component" value="Unassembled WGS sequence"/>
</dbReference>
<evidence type="ECO:0000256" key="3">
    <source>
        <dbReference type="ARBA" id="ARBA00007152"/>
    </source>
</evidence>
<proteinExistence type="inferred from homology"/>
<comment type="subcellular location">
    <subcellularLocation>
        <location evidence="2">Mitochondrion inner membrane</location>
        <topology evidence="2">Single-pass membrane protein</topology>
    </subcellularLocation>
</comment>
<reference evidence="18 20" key="2">
    <citation type="journal article" date="2013" name="Nature">
        <title>Insights into bilaterian evolution from three spiralian genomes.</title>
        <authorList>
            <person name="Simakov O."/>
            <person name="Marletaz F."/>
            <person name="Cho S.J."/>
            <person name="Edsinger-Gonzales E."/>
            <person name="Havlak P."/>
            <person name="Hellsten U."/>
            <person name="Kuo D.H."/>
            <person name="Larsson T."/>
            <person name="Lv J."/>
            <person name="Arendt D."/>
            <person name="Savage R."/>
            <person name="Osoegawa K."/>
            <person name="de Jong P."/>
            <person name="Grimwood J."/>
            <person name="Chapman J.A."/>
            <person name="Shapiro H."/>
            <person name="Aerts A."/>
            <person name="Otillar R.P."/>
            <person name="Terry A.Y."/>
            <person name="Boore J.L."/>
            <person name="Grigoriev I.V."/>
            <person name="Lindberg D.R."/>
            <person name="Seaver E.C."/>
            <person name="Weisblat D.A."/>
            <person name="Putnam N.H."/>
            <person name="Rokhsar D.S."/>
        </authorList>
    </citation>
    <scope>NUCLEOTIDE SEQUENCE</scope>
</reference>
<dbReference type="InterPro" id="IPR019173">
    <property type="entry name" value="NADH_UbQ_OxRdtase_B5_su"/>
</dbReference>
<dbReference type="PANTHER" id="PTHR13178">
    <property type="entry name" value="NADH-UBIQUINONE OXIDOREDUCTASE SGDH SUBUNIT"/>
    <property type="match status" value="1"/>
</dbReference>
<keyword evidence="8 17" id="KW-0812">Transmembrane</keyword>
<dbReference type="EMBL" id="KB096213">
    <property type="protein sequence ID" value="ESO07441.1"/>
    <property type="molecule type" value="Genomic_DNA"/>
</dbReference>
<keyword evidence="13" id="KW-0496">Mitochondrion</keyword>
<keyword evidence="10" id="KW-0809">Transit peptide</keyword>
<evidence type="ECO:0000256" key="17">
    <source>
        <dbReference type="SAM" id="Phobius"/>
    </source>
</evidence>
<keyword evidence="7" id="KW-0679">Respiratory chain</keyword>
<dbReference type="eggNOG" id="KOG4632">
    <property type="taxonomic scope" value="Eukaryota"/>
</dbReference>
<evidence type="ECO:0000256" key="12">
    <source>
        <dbReference type="ARBA" id="ARBA00022989"/>
    </source>
</evidence>
<dbReference type="HOGENOM" id="CLU_100260_1_0_1"/>
<evidence type="ECO:0000256" key="7">
    <source>
        <dbReference type="ARBA" id="ARBA00022660"/>
    </source>
</evidence>
<keyword evidence="14 17" id="KW-0472">Membrane</keyword>
<evidence type="ECO:0000313" key="20">
    <source>
        <dbReference type="Proteomes" id="UP000015101"/>
    </source>
</evidence>
<dbReference type="FunCoup" id="T1FKN3">
    <property type="interactions" value="1062"/>
</dbReference>
<dbReference type="KEGG" id="hro:HELRODRAFT_184136"/>
<feature type="transmembrane region" description="Helical" evidence="17">
    <location>
        <begin position="23"/>
        <end position="45"/>
    </location>
</feature>
<evidence type="ECO:0000256" key="6">
    <source>
        <dbReference type="ARBA" id="ARBA00022448"/>
    </source>
</evidence>
<reference evidence="20" key="1">
    <citation type="submission" date="2012-12" db="EMBL/GenBank/DDBJ databases">
        <authorList>
            <person name="Hellsten U."/>
            <person name="Grimwood J."/>
            <person name="Chapman J.A."/>
            <person name="Shapiro H."/>
            <person name="Aerts A."/>
            <person name="Otillar R.P."/>
            <person name="Terry A.Y."/>
            <person name="Boore J.L."/>
            <person name="Simakov O."/>
            <person name="Marletaz F."/>
            <person name="Cho S.-J."/>
            <person name="Edsinger-Gonzales E."/>
            <person name="Havlak P."/>
            <person name="Kuo D.-H."/>
            <person name="Larsson T."/>
            <person name="Lv J."/>
            <person name="Arendt D."/>
            <person name="Savage R."/>
            <person name="Osoegawa K."/>
            <person name="de Jong P."/>
            <person name="Lindberg D.R."/>
            <person name="Seaver E.C."/>
            <person name="Weisblat D.A."/>
            <person name="Putnam N.H."/>
            <person name="Grigoriev I.V."/>
            <person name="Rokhsar D.S."/>
        </authorList>
    </citation>
    <scope>NUCLEOTIDE SEQUENCE</scope>
</reference>
<dbReference type="CTD" id="20209382"/>
<gene>
    <name evidence="19" type="primary">20209382</name>
    <name evidence="18" type="ORF">HELRODRAFT_184136</name>
</gene>
<comment type="similarity">
    <text evidence="3">Belongs to the complex I NDUFB5 subunit family.</text>
</comment>
<sequence>MGHGRTMEVTASKFEWTKFKDQLHFYLMLGLVPIGLIIGGTNLIYGPAELKDIPDGYEPKHWEYYKHPISQFIARYLLDSPEKRYERHLHFVSKEQDKWIMKLLRRVKKMQRGRKECR</sequence>
<evidence type="ECO:0000256" key="10">
    <source>
        <dbReference type="ARBA" id="ARBA00022946"/>
    </source>
</evidence>
<dbReference type="OrthoDB" id="9995605at2759"/>
<evidence type="ECO:0000256" key="1">
    <source>
        <dbReference type="ARBA" id="ARBA00003195"/>
    </source>
</evidence>
<evidence type="ECO:0000256" key="15">
    <source>
        <dbReference type="ARBA" id="ARBA00032395"/>
    </source>
</evidence>
<evidence type="ECO:0000256" key="5">
    <source>
        <dbReference type="ARBA" id="ARBA00015175"/>
    </source>
</evidence>
<comment type="function">
    <text evidence="1">Accessory subunit of the mitochondrial membrane respiratory chain NADH dehydrogenase (Complex I), that is believed not to be involved in catalysis. Complex I functions in the transfer of electrons from NADH to the respiratory chain. The immediate electron acceptor for the enzyme is believed to be ubiquinone.</text>
</comment>
<keyword evidence="11" id="KW-0249">Electron transport</keyword>
<dbReference type="GO" id="GO:0005743">
    <property type="term" value="C:mitochondrial inner membrane"/>
    <property type="evidence" value="ECO:0007669"/>
    <property type="project" value="UniProtKB-SubCell"/>
</dbReference>
<evidence type="ECO:0000256" key="14">
    <source>
        <dbReference type="ARBA" id="ARBA00023136"/>
    </source>
</evidence>
<comment type="subunit">
    <text evidence="4">Complex I is composed of 45 different subunits.</text>
</comment>
<accession>T1FKN3</accession>
<evidence type="ECO:0000313" key="19">
    <source>
        <dbReference type="EnsemblMetazoa" id="HelroP184136"/>
    </source>
</evidence>
<dbReference type="EnsemblMetazoa" id="HelroT184136">
    <property type="protein sequence ID" value="HelroP184136"/>
    <property type="gene ID" value="HelroG184136"/>
</dbReference>
<evidence type="ECO:0000256" key="2">
    <source>
        <dbReference type="ARBA" id="ARBA00004434"/>
    </source>
</evidence>
<dbReference type="EMBL" id="AMQM01009282">
    <property type="status" value="NOT_ANNOTATED_CDS"/>
    <property type="molecule type" value="Genomic_DNA"/>
</dbReference>
<evidence type="ECO:0000256" key="8">
    <source>
        <dbReference type="ARBA" id="ARBA00022692"/>
    </source>
</evidence>
<dbReference type="InParanoid" id="T1FKN3"/>
<keyword evidence="9" id="KW-0999">Mitochondrion inner membrane</keyword>
<dbReference type="RefSeq" id="XP_009014460.1">
    <property type="nucleotide sequence ID" value="XM_009016212.1"/>
</dbReference>
<name>T1FKN3_HELRO</name>